<sequence>MKLKIRYLLPALVLCLPACVLIAANRAQSDANQQVRFVVDFYKTYLSRPPSVSLDFVPESFYSRGAEMLIAMHRQLCTTLSRSDDICRYGADGDIFLNAQEIAPDLDFEKSRFKAIPSGTDTVDVSFTVWPGKGAHYGRLLRYVLVKEPGGWRVDEVFFGTDAGFRETESMRHKINQESARVLAEARDVFDVVSWIFIYLRDKDMLARAERYVAFPVQICGADGDCQAVHKGDDKLRQAIDHLHRAYYKGDFDTQTDLSTFYPRVDSAQAIDGNVVRLDALELTFRDKAWWISKIDLHELGKRIPVQSRFVRSMGGYG</sequence>
<accession>A0A4Y9T745</accession>
<proteinExistence type="predicted"/>
<evidence type="ECO:0000313" key="3">
    <source>
        <dbReference type="Proteomes" id="UP000297258"/>
    </source>
</evidence>
<evidence type="ECO:0000313" key="2">
    <source>
        <dbReference type="EMBL" id="TFW34840.1"/>
    </source>
</evidence>
<organism evidence="2 3">
    <name type="scientific">Massilia horti</name>
    <dbReference type="NCBI Taxonomy" id="2562153"/>
    <lineage>
        <taxon>Bacteria</taxon>
        <taxon>Pseudomonadati</taxon>
        <taxon>Pseudomonadota</taxon>
        <taxon>Betaproteobacteria</taxon>
        <taxon>Burkholderiales</taxon>
        <taxon>Oxalobacteraceae</taxon>
        <taxon>Telluria group</taxon>
        <taxon>Massilia</taxon>
    </lineage>
</organism>
<reference evidence="2 3" key="1">
    <citation type="submission" date="2019-03" db="EMBL/GenBank/DDBJ databases">
        <title>Draft genome of Massilia hortus sp. nov., a novel bacterial species of the Oxalobacteraceae family.</title>
        <authorList>
            <person name="Peta V."/>
            <person name="Raths R."/>
            <person name="Bucking H."/>
        </authorList>
    </citation>
    <scope>NUCLEOTIDE SEQUENCE [LARGE SCALE GENOMIC DNA]</scope>
    <source>
        <strain evidence="2 3">ONC3</strain>
    </source>
</reference>
<keyword evidence="1" id="KW-0732">Signal</keyword>
<dbReference type="EMBL" id="SPUM01000020">
    <property type="protein sequence ID" value="TFW34840.1"/>
    <property type="molecule type" value="Genomic_DNA"/>
</dbReference>
<feature type="signal peptide" evidence="1">
    <location>
        <begin position="1"/>
        <end position="23"/>
    </location>
</feature>
<dbReference type="OrthoDB" id="8754715at2"/>
<gene>
    <name evidence="2" type="ORF">E4O92_03115</name>
</gene>
<feature type="chain" id="PRO_5021230123" description="DUF3828 domain-containing protein" evidence="1">
    <location>
        <begin position="24"/>
        <end position="318"/>
    </location>
</feature>
<dbReference type="RefSeq" id="WP_135188294.1">
    <property type="nucleotide sequence ID" value="NZ_SPUM01000020.1"/>
</dbReference>
<protein>
    <recommendedName>
        <fullName evidence="4">DUF3828 domain-containing protein</fullName>
    </recommendedName>
</protein>
<evidence type="ECO:0000256" key="1">
    <source>
        <dbReference type="SAM" id="SignalP"/>
    </source>
</evidence>
<dbReference type="AlphaFoldDB" id="A0A4Y9T745"/>
<evidence type="ECO:0008006" key="4">
    <source>
        <dbReference type="Google" id="ProtNLM"/>
    </source>
</evidence>
<dbReference type="Proteomes" id="UP000297258">
    <property type="component" value="Unassembled WGS sequence"/>
</dbReference>
<name>A0A4Y9T745_9BURK</name>
<keyword evidence="3" id="KW-1185">Reference proteome</keyword>
<comment type="caution">
    <text evidence="2">The sequence shown here is derived from an EMBL/GenBank/DDBJ whole genome shotgun (WGS) entry which is preliminary data.</text>
</comment>